<evidence type="ECO:0000313" key="2">
    <source>
        <dbReference type="EMBL" id="MFD2163959.1"/>
    </source>
</evidence>
<dbReference type="InterPro" id="IPR012544">
    <property type="entry name" value="PHb"/>
</dbReference>
<protein>
    <submittedName>
        <fullName evidence="2">PH domain-containing protein</fullName>
    </submittedName>
</protein>
<proteinExistence type="predicted"/>
<organism evidence="2 3">
    <name type="scientific">Paradesertivirga mongoliensis</name>
    <dbReference type="NCBI Taxonomy" id="2100740"/>
    <lineage>
        <taxon>Bacteria</taxon>
        <taxon>Pseudomonadati</taxon>
        <taxon>Bacteroidota</taxon>
        <taxon>Sphingobacteriia</taxon>
        <taxon>Sphingobacteriales</taxon>
        <taxon>Sphingobacteriaceae</taxon>
        <taxon>Paradesertivirga</taxon>
    </lineage>
</organism>
<dbReference type="RefSeq" id="WP_255904814.1">
    <property type="nucleotide sequence ID" value="NZ_JAFMZO010000004.1"/>
</dbReference>
<keyword evidence="3" id="KW-1185">Reference proteome</keyword>
<dbReference type="EMBL" id="JBHUHZ010000003">
    <property type="protein sequence ID" value="MFD2163959.1"/>
    <property type="molecule type" value="Genomic_DNA"/>
</dbReference>
<evidence type="ECO:0000259" key="1">
    <source>
        <dbReference type="Pfam" id="PF08000"/>
    </source>
</evidence>
<comment type="caution">
    <text evidence="2">The sequence shown here is derived from an EMBL/GenBank/DDBJ whole genome shotgun (WGS) entry which is preliminary data.</text>
</comment>
<sequence length="137" mass="16197">MGLFNIYSNHTMELSQKQMFLEYGNIFTEGETIEKAVKLDSDKFILTNQRLFLILTSKGDRHELLSIPYWSIRKFSMMRKASNEDDAELNIYLQHEEKPIKKTIRNTEIANEIYRILATYLFNAKSLTTDFPLMKFN</sequence>
<dbReference type="Gene3D" id="2.30.29.50">
    <property type="entry name" value="Bacterial Pleckstrin homology domain"/>
    <property type="match status" value="1"/>
</dbReference>
<dbReference type="Pfam" id="PF08000">
    <property type="entry name" value="bPH_1"/>
    <property type="match status" value="1"/>
</dbReference>
<dbReference type="Proteomes" id="UP001597387">
    <property type="component" value="Unassembled WGS sequence"/>
</dbReference>
<reference evidence="3" key="1">
    <citation type="journal article" date="2019" name="Int. J. Syst. Evol. Microbiol.">
        <title>The Global Catalogue of Microorganisms (GCM) 10K type strain sequencing project: providing services to taxonomists for standard genome sequencing and annotation.</title>
        <authorList>
            <consortium name="The Broad Institute Genomics Platform"/>
            <consortium name="The Broad Institute Genome Sequencing Center for Infectious Disease"/>
            <person name="Wu L."/>
            <person name="Ma J."/>
        </authorList>
    </citation>
    <scope>NUCLEOTIDE SEQUENCE [LARGE SCALE GENOMIC DNA]</scope>
    <source>
        <strain evidence="3">KCTC 42217</strain>
    </source>
</reference>
<evidence type="ECO:0000313" key="3">
    <source>
        <dbReference type="Proteomes" id="UP001597387"/>
    </source>
</evidence>
<feature type="domain" description="Bacterial Pleckstrin homology" evidence="1">
    <location>
        <begin position="9"/>
        <end position="120"/>
    </location>
</feature>
<gene>
    <name evidence="2" type="ORF">ACFSJU_16235</name>
</gene>
<dbReference type="InterPro" id="IPR037063">
    <property type="entry name" value="PHb_sf"/>
</dbReference>
<accession>A0ABW4ZQT8</accession>
<dbReference type="SUPFAM" id="SSF50729">
    <property type="entry name" value="PH domain-like"/>
    <property type="match status" value="1"/>
</dbReference>
<name>A0ABW4ZQT8_9SPHI</name>